<feature type="transmembrane region" description="Helical" evidence="6">
    <location>
        <begin position="410"/>
        <end position="430"/>
    </location>
</feature>
<protein>
    <submittedName>
        <fullName evidence="8">MFS transporter</fullName>
    </submittedName>
</protein>
<dbReference type="Proteomes" id="UP000222296">
    <property type="component" value="Plasmid pAt"/>
</dbReference>
<dbReference type="SUPFAM" id="SSF103473">
    <property type="entry name" value="MFS general substrate transporter"/>
    <property type="match status" value="1"/>
</dbReference>
<evidence type="ECO:0000256" key="1">
    <source>
        <dbReference type="ARBA" id="ARBA00004141"/>
    </source>
</evidence>
<dbReference type="InterPro" id="IPR011701">
    <property type="entry name" value="MFS"/>
</dbReference>
<dbReference type="PANTHER" id="PTHR23505">
    <property type="entry name" value="SPINSTER"/>
    <property type="match status" value="1"/>
</dbReference>
<keyword evidence="4 6" id="KW-1133">Transmembrane helix</keyword>
<feature type="transmembrane region" description="Helical" evidence="6">
    <location>
        <begin position="340"/>
        <end position="363"/>
    </location>
</feature>
<keyword evidence="8" id="KW-0614">Plasmid</keyword>
<feature type="transmembrane region" description="Helical" evidence="6">
    <location>
        <begin position="280"/>
        <end position="302"/>
    </location>
</feature>
<feature type="transmembrane region" description="Helical" evidence="6">
    <location>
        <begin position="117"/>
        <end position="138"/>
    </location>
</feature>
<feature type="transmembrane region" description="Helical" evidence="6">
    <location>
        <begin position="375"/>
        <end position="398"/>
    </location>
</feature>
<dbReference type="InterPro" id="IPR044770">
    <property type="entry name" value="MFS_spinster-like"/>
</dbReference>
<dbReference type="GO" id="GO:0016020">
    <property type="term" value="C:membrane"/>
    <property type="evidence" value="ECO:0007669"/>
    <property type="project" value="UniProtKB-SubCell"/>
</dbReference>
<geneLocation type="plasmid" evidence="9">
    <name>pat</name>
</geneLocation>
<dbReference type="RefSeq" id="WP_099087017.1">
    <property type="nucleotide sequence ID" value="NZ_CP042276.1"/>
</dbReference>
<evidence type="ECO:0000256" key="6">
    <source>
        <dbReference type="SAM" id="Phobius"/>
    </source>
</evidence>
<dbReference type="PANTHER" id="PTHR23505:SF79">
    <property type="entry name" value="PROTEIN SPINSTER"/>
    <property type="match status" value="1"/>
</dbReference>
<keyword evidence="2" id="KW-0813">Transport</keyword>
<feature type="transmembrane region" description="Helical" evidence="6">
    <location>
        <begin position="246"/>
        <end position="268"/>
    </location>
</feature>
<gene>
    <name evidence="8" type="ORF">CG010_026310</name>
</gene>
<feature type="transmembrane region" description="Helical" evidence="6">
    <location>
        <begin position="314"/>
        <end position="334"/>
    </location>
</feature>
<dbReference type="PROSITE" id="PS50850">
    <property type="entry name" value="MFS"/>
    <property type="match status" value="1"/>
</dbReference>
<feature type="domain" description="Major facilitator superfamily (MFS) profile" evidence="7">
    <location>
        <begin position="25"/>
        <end position="432"/>
    </location>
</feature>
<sequence length="446" mass="47828">MDTRHLITGRPDQDVFPTLRYAWYAVAVLLVVYSIAFVDRIILNLLVQPIRADLGLSDTGISLLQGLAFTIFYSIFGLILGRWADRNNRKRMIIAGVIVWCLATAACGFAQNFWQLFVARIFVGAGEAALSPAAYSLICDSFRREHRSRAISTYSMGIYVGIGSALIFGGIVVAATSSAGMIRLPLLGEQAAWRASLIVVGLVGLLAVLLLMTLKEPSRKEVTKTDGSFRDALGFFRSRLRPLGTVMLANALVALMTYSISAWLPSYFIRVFGWSASQIATAYGTVMLTVGCAGVVFGGWLVDRLTASGRINAMMLVFRWSFAALLLTAGWMGFVGSPAIAVLLLGVTCFLIGIPTGLGPAAINAITPNQYRGQAVAIYLFFTALIGLGIGPTAVALITDYVFKSDVAVGMSLGTVLVVASLIAAILLFSGSGSYNRALKDSQVER</sequence>
<reference evidence="8 9" key="1">
    <citation type="journal article" date="2017" name="Genome Announc.">
        <title>Draft Genome Sequence of Agrobacterium tumefaciens Biovar 1 Strain 186, Isolated from Walnut.</title>
        <authorList>
            <person name="Poret-Peterson A.T."/>
            <person name="Bhatnagar S."/>
            <person name="McClean A.E."/>
            <person name="Kluepfel D.A."/>
        </authorList>
    </citation>
    <scope>NUCLEOTIDE SEQUENCE [LARGE SCALE GENOMIC DNA]</scope>
    <source>
        <strain evidence="8 9">186</strain>
    </source>
</reference>
<organism evidence="8 9">
    <name type="scientific">Agrobacterium tumefaciens</name>
    <dbReference type="NCBI Taxonomy" id="358"/>
    <lineage>
        <taxon>Bacteria</taxon>
        <taxon>Pseudomonadati</taxon>
        <taxon>Pseudomonadota</taxon>
        <taxon>Alphaproteobacteria</taxon>
        <taxon>Hyphomicrobiales</taxon>
        <taxon>Rhizobiaceae</taxon>
        <taxon>Rhizobium/Agrobacterium group</taxon>
        <taxon>Agrobacterium</taxon>
        <taxon>Agrobacterium tumefaciens complex</taxon>
    </lineage>
</organism>
<feature type="transmembrane region" description="Helical" evidence="6">
    <location>
        <begin position="158"/>
        <end position="179"/>
    </location>
</feature>
<evidence type="ECO:0000313" key="8">
    <source>
        <dbReference type="EMBL" id="QDY97667.1"/>
    </source>
</evidence>
<dbReference type="Pfam" id="PF07690">
    <property type="entry name" value="MFS_1"/>
    <property type="match status" value="1"/>
</dbReference>
<accession>A0AAP9J9A7</accession>
<name>A0AAP9J9A7_AGRTU</name>
<keyword evidence="3 6" id="KW-0812">Transmembrane</keyword>
<evidence type="ECO:0000256" key="2">
    <source>
        <dbReference type="ARBA" id="ARBA00022448"/>
    </source>
</evidence>
<comment type="subcellular location">
    <subcellularLocation>
        <location evidence="1">Membrane</location>
        <topology evidence="1">Multi-pass membrane protein</topology>
    </subcellularLocation>
</comment>
<evidence type="ECO:0000256" key="3">
    <source>
        <dbReference type="ARBA" id="ARBA00022692"/>
    </source>
</evidence>
<keyword evidence="5 6" id="KW-0472">Membrane</keyword>
<evidence type="ECO:0000259" key="7">
    <source>
        <dbReference type="PROSITE" id="PS50850"/>
    </source>
</evidence>
<feature type="transmembrane region" description="Helical" evidence="6">
    <location>
        <begin position="63"/>
        <end position="80"/>
    </location>
</feature>
<feature type="transmembrane region" description="Helical" evidence="6">
    <location>
        <begin position="191"/>
        <end position="214"/>
    </location>
</feature>
<feature type="transmembrane region" description="Helical" evidence="6">
    <location>
        <begin position="92"/>
        <end position="111"/>
    </location>
</feature>
<evidence type="ECO:0000256" key="4">
    <source>
        <dbReference type="ARBA" id="ARBA00022989"/>
    </source>
</evidence>
<dbReference type="CDD" id="cd17328">
    <property type="entry name" value="MFS_spinster_like"/>
    <property type="match status" value="1"/>
</dbReference>
<feature type="transmembrane region" description="Helical" evidence="6">
    <location>
        <begin position="21"/>
        <end position="43"/>
    </location>
</feature>
<dbReference type="InterPro" id="IPR036259">
    <property type="entry name" value="MFS_trans_sf"/>
</dbReference>
<evidence type="ECO:0000256" key="5">
    <source>
        <dbReference type="ARBA" id="ARBA00023136"/>
    </source>
</evidence>
<dbReference type="AlphaFoldDB" id="A0AAP9J9A7"/>
<dbReference type="InterPro" id="IPR020846">
    <property type="entry name" value="MFS_dom"/>
</dbReference>
<dbReference type="EMBL" id="CP042276">
    <property type="protein sequence ID" value="QDY97667.1"/>
    <property type="molecule type" value="Genomic_DNA"/>
</dbReference>
<dbReference type="Gene3D" id="1.20.1250.20">
    <property type="entry name" value="MFS general substrate transporter like domains"/>
    <property type="match status" value="2"/>
</dbReference>
<dbReference type="GO" id="GO:0022857">
    <property type="term" value="F:transmembrane transporter activity"/>
    <property type="evidence" value="ECO:0007669"/>
    <property type="project" value="InterPro"/>
</dbReference>
<evidence type="ECO:0000313" key="9">
    <source>
        <dbReference type="Proteomes" id="UP000222296"/>
    </source>
</evidence>
<proteinExistence type="predicted"/>